<feature type="compositionally biased region" description="Polar residues" evidence="3">
    <location>
        <begin position="259"/>
        <end position="270"/>
    </location>
</feature>
<dbReference type="GO" id="GO:0051028">
    <property type="term" value="P:mRNA transport"/>
    <property type="evidence" value="ECO:0007669"/>
    <property type="project" value="TreeGrafter"/>
</dbReference>
<evidence type="ECO:0000313" key="7">
    <source>
        <dbReference type="RefSeq" id="XP_018533257.1"/>
    </source>
</evidence>
<dbReference type="GO" id="GO:0005737">
    <property type="term" value="C:cytoplasm"/>
    <property type="evidence" value="ECO:0007669"/>
    <property type="project" value="TreeGrafter"/>
</dbReference>
<dbReference type="GeneID" id="108884084"/>
<evidence type="ECO:0000256" key="1">
    <source>
        <dbReference type="ARBA" id="ARBA00006151"/>
    </source>
</evidence>
<dbReference type="GO" id="GO:0006398">
    <property type="term" value="P:mRNA 3'-end processing by stem-loop binding and cleavage"/>
    <property type="evidence" value="ECO:0007669"/>
    <property type="project" value="TreeGrafter"/>
</dbReference>
<reference evidence="7" key="2">
    <citation type="submission" date="2025-04" db="UniProtKB">
        <authorList>
            <consortium name="RefSeq"/>
        </authorList>
    </citation>
    <scope>IDENTIFICATION</scope>
    <source>
        <tissue evidence="7">Brain</tissue>
    </source>
</reference>
<reference evidence="5" key="3">
    <citation type="submission" date="2025-05" db="UniProtKB">
        <authorList>
            <consortium name="Ensembl"/>
        </authorList>
    </citation>
    <scope>IDENTIFICATION</scope>
</reference>
<dbReference type="GO" id="GO:0003729">
    <property type="term" value="F:mRNA binding"/>
    <property type="evidence" value="ECO:0007669"/>
    <property type="project" value="InterPro"/>
</dbReference>
<feature type="compositionally biased region" description="Basic and acidic residues" evidence="3">
    <location>
        <begin position="242"/>
        <end position="254"/>
    </location>
</feature>
<organism evidence="5 6">
    <name type="scientific">Lates calcarifer</name>
    <name type="common">Barramundi</name>
    <name type="synonym">Holocentrus calcarifer</name>
    <dbReference type="NCBI Taxonomy" id="8187"/>
    <lineage>
        <taxon>Eukaryota</taxon>
        <taxon>Metazoa</taxon>
        <taxon>Chordata</taxon>
        <taxon>Craniata</taxon>
        <taxon>Vertebrata</taxon>
        <taxon>Euteleostomi</taxon>
        <taxon>Actinopterygii</taxon>
        <taxon>Neopterygii</taxon>
        <taxon>Teleostei</taxon>
        <taxon>Neoteleostei</taxon>
        <taxon>Acanthomorphata</taxon>
        <taxon>Carangaria</taxon>
        <taxon>Carangaria incertae sedis</taxon>
        <taxon>Centropomidae</taxon>
        <taxon>Lates</taxon>
    </lineage>
</organism>
<dbReference type="CTD" id="558918"/>
<dbReference type="GO" id="GO:0040016">
    <property type="term" value="P:embryonic cleavage"/>
    <property type="evidence" value="ECO:0007669"/>
    <property type="project" value="Ensembl"/>
</dbReference>
<dbReference type="InterPro" id="IPR038294">
    <property type="entry name" value="SLBP_RNA_bind_sf"/>
</dbReference>
<dbReference type="Proteomes" id="UP000314980">
    <property type="component" value="Unassembled WGS sequence"/>
</dbReference>
<dbReference type="Pfam" id="PF15247">
    <property type="entry name" value="SLBP_RNA_bind"/>
    <property type="match status" value="1"/>
</dbReference>
<dbReference type="OrthoDB" id="265795at2759"/>
<dbReference type="GO" id="GO:0071204">
    <property type="term" value="C:histone pre-mRNA 3'end processing complex"/>
    <property type="evidence" value="ECO:0007669"/>
    <property type="project" value="TreeGrafter"/>
</dbReference>
<feature type="domain" description="Histone RNA hairpin-binding protein RNA-binding" evidence="4">
    <location>
        <begin position="144"/>
        <end position="212"/>
    </location>
</feature>
<dbReference type="AlphaFoldDB" id="A0A4W6C8Z3"/>
<dbReference type="InParanoid" id="A0A4W6C8Z3"/>
<dbReference type="FunFam" id="1.10.8.1120:FF:000001">
    <property type="entry name" value="Histone RNA hairpin-binding protein-like"/>
    <property type="match status" value="1"/>
</dbReference>
<dbReference type="RefSeq" id="XP_018533257.1">
    <property type="nucleotide sequence ID" value="XM_018677741.2"/>
</dbReference>
<dbReference type="STRING" id="8187.ENSLCAP00010010385"/>
<name>A0A4W6C8Z3_LATCA</name>
<evidence type="ECO:0000256" key="3">
    <source>
        <dbReference type="SAM" id="MobiDB-lite"/>
    </source>
</evidence>
<keyword evidence="2" id="KW-0694">RNA-binding</keyword>
<protein>
    <submittedName>
        <fullName evidence="5 7">Stem-loop binding protein 2</fullName>
    </submittedName>
</protein>
<proteinExistence type="inferred from homology"/>
<evidence type="ECO:0000313" key="5">
    <source>
        <dbReference type="Ensembl" id="ENSLCAP00010010385.1"/>
    </source>
</evidence>
<dbReference type="Ensembl" id="ENSLCAT00010010616.1">
    <property type="protein sequence ID" value="ENSLCAP00010010385.1"/>
    <property type="gene ID" value="ENSLCAG00010004958.1"/>
</dbReference>
<reference evidence="6" key="1">
    <citation type="submission" date="2015-09" db="EMBL/GenBank/DDBJ databases">
        <authorList>
            <person name="Sai Rama Sridatta P."/>
        </authorList>
    </citation>
    <scope>NUCLEOTIDE SEQUENCE [LARGE SCALE GENOMIC DNA]</scope>
</reference>
<sequence>MSTSGETAAQSPLLSSSFCFSPWSCVCLKGWSAAVWNGLPDPLLTTNSSGCSAPEPWLLPGCSSVYDSLVSNVSPIPSPPPASGLRGRERSAGNKLRRPSILERCILKVSTSSVAVGTDDLDNKRSPLSRCYPRLPDPANTETNAAVLKRRQKQIQYGKNTSGYQNYLQQVPKHLRDPKLHPSTPNKYRKYSRRSWDMQVRLWRRALHLWDPPTDNQPDAADTQDPVEQLQSQLAKMTSDLCEDRGEKQREKETPAASKASSVSPLSAGTSLDLPGPWTVPFSPEAETSHRPLRTPPGLSYSLRNQNTNDNMTDWLRLLLETDHAQDLGSDDQQVPVFSDQLLWNPY</sequence>
<keyword evidence="6" id="KW-1185">Reference proteome</keyword>
<dbReference type="GO" id="GO:0071207">
    <property type="term" value="F:histone pre-mRNA stem-loop binding"/>
    <property type="evidence" value="ECO:0007669"/>
    <property type="project" value="Ensembl"/>
</dbReference>
<dbReference type="InterPro" id="IPR029344">
    <property type="entry name" value="SLBP_RNA_bind"/>
</dbReference>
<evidence type="ECO:0000313" key="6">
    <source>
        <dbReference type="Proteomes" id="UP000314980"/>
    </source>
</evidence>
<dbReference type="PANTHER" id="PTHR17408">
    <property type="entry name" value="HISTONE RNA HAIRPIN-BINDING PROTEIN"/>
    <property type="match status" value="1"/>
</dbReference>
<comment type="similarity">
    <text evidence="1">Belongs to the SLBP family.</text>
</comment>
<dbReference type="KEGG" id="lcf:108884084"/>
<dbReference type="InterPro" id="IPR026502">
    <property type="entry name" value="SLBP1/SLBP2"/>
</dbReference>
<dbReference type="GO" id="GO:0048477">
    <property type="term" value="P:oogenesis"/>
    <property type="evidence" value="ECO:0007669"/>
    <property type="project" value="Ensembl"/>
</dbReference>
<gene>
    <name evidence="5 7" type="primary">slbp2</name>
</gene>
<evidence type="ECO:0000256" key="2">
    <source>
        <dbReference type="ARBA" id="ARBA00022884"/>
    </source>
</evidence>
<dbReference type="Proteomes" id="UP000694890">
    <property type="component" value="Unplaced"/>
</dbReference>
<feature type="region of interest" description="Disordered" evidence="3">
    <location>
        <begin position="241"/>
        <end position="303"/>
    </location>
</feature>
<dbReference type="GeneTree" id="ENSGT00940000164705"/>
<dbReference type="Gene3D" id="1.10.8.1120">
    <property type="entry name" value="Histone RNA hairpin-binding protein RNA-binding domain"/>
    <property type="match status" value="1"/>
</dbReference>
<dbReference type="PANTHER" id="PTHR17408:SF11">
    <property type="entry name" value="STEM-LOOP BINDING PROTEIN-LIKE"/>
    <property type="match status" value="1"/>
</dbReference>
<evidence type="ECO:0000259" key="4">
    <source>
        <dbReference type="Pfam" id="PF15247"/>
    </source>
</evidence>
<accession>A0A4W6C8Z3</accession>